<dbReference type="InterPro" id="IPR028081">
    <property type="entry name" value="Leu-bd"/>
</dbReference>
<dbReference type="RefSeq" id="WP_190540840.1">
    <property type="nucleotide sequence ID" value="NZ_CAWPNO010000046.1"/>
</dbReference>
<keyword evidence="2" id="KW-0732">Signal</keyword>
<evidence type="ECO:0000313" key="5">
    <source>
        <dbReference type="EMBL" id="MBD2196069.1"/>
    </source>
</evidence>
<comment type="similarity">
    <text evidence="1">Belongs to the leucine-binding protein family.</text>
</comment>
<evidence type="ECO:0000313" key="6">
    <source>
        <dbReference type="Proteomes" id="UP000658514"/>
    </source>
</evidence>
<accession>A0ABR8A8U0</accession>
<dbReference type="CDD" id="cd06268">
    <property type="entry name" value="PBP1_ABC_transporter_LIVBP-like"/>
    <property type="match status" value="1"/>
</dbReference>
<reference evidence="5 6" key="1">
    <citation type="journal article" date="2020" name="ISME J.">
        <title>Comparative genomics reveals insights into cyanobacterial evolution and habitat adaptation.</title>
        <authorList>
            <person name="Chen M.Y."/>
            <person name="Teng W.K."/>
            <person name="Zhao L."/>
            <person name="Hu C.X."/>
            <person name="Zhou Y.K."/>
            <person name="Han B.P."/>
            <person name="Song L.R."/>
            <person name="Shu W.S."/>
        </authorList>
    </citation>
    <scope>NUCLEOTIDE SEQUENCE [LARGE SCALE GENOMIC DNA]</scope>
    <source>
        <strain evidence="5 6">FACHB-288</strain>
    </source>
</reference>
<dbReference type="PANTHER" id="PTHR30483:SF6">
    <property type="entry name" value="PERIPLASMIC BINDING PROTEIN OF ABC TRANSPORTER FOR NATURAL AMINO ACIDS"/>
    <property type="match status" value="1"/>
</dbReference>
<evidence type="ECO:0000256" key="2">
    <source>
        <dbReference type="ARBA" id="ARBA00022729"/>
    </source>
</evidence>
<feature type="domain" description="Leucine-binding protein" evidence="4">
    <location>
        <begin position="559"/>
        <end position="839"/>
    </location>
</feature>
<dbReference type="SUPFAM" id="SSF53822">
    <property type="entry name" value="Periplasmic binding protein-like I"/>
    <property type="match status" value="1"/>
</dbReference>
<dbReference type="InterPro" id="IPR028082">
    <property type="entry name" value="Peripla_BP_I"/>
</dbReference>
<dbReference type="EMBL" id="JACJQH010000015">
    <property type="protein sequence ID" value="MBD2196069.1"/>
    <property type="molecule type" value="Genomic_DNA"/>
</dbReference>
<sequence>MVLSSSSLQPPQNVAVVLEISSGSFDDGFCVRVQIFEDGKIIDEHYDLTEIPPASPIPKLYENWQDILLENSRTLQAVPGQVTNVALDSWKQRAEELENYCKNWFQNPAFKSLRDRIQANIKVKADQSVPIIIRCHTANHRHNDVLRRLPWHIWDLFSKLPNTEFALFTRFHNQVATFTTPVKVLAIFGSSQGNLQLEADRKALELLEARGARITWKVEPTEEDIAHLLFDNVWDILFFAGHSSSKVIGGQIQISQDKFLPLEALTPSLKRAVNKGLKLAIFNSCDGLGIADFLTQLNVPASIVMREPVPDRIAGQFLLYFLREFSQGIPLCLAVREARDRLDALKATFPTASWLPVVCLNPNQPEFVWPTQTSEMIPNPSPPPPPFPLLKKILGLAAVVGIIAATLIYINRCSIFSSSCKPPGNDETIQPKIDNFMSLGEKAIADSTVKLSQPYLGLKEQGIKEFAQGDYDSAYKTFDSLRFQAGNNKKVQGLRQTALAALQDPEVLIYRNNAFVNTRHKQNPIFPIYTIAVAAPLNVNSGLDILFGVAQAQDVAVKNGINLQVVIANDLNQQKQAQQIATKLSQNQKILAVVGHYTSPNTCEALKVYSPNELVLISPTSTVLNLQSCATANKVFFRTTTSTRDEAKSLVQYLVSDLRRNQPKVVIFYSKEWFSRDLTDEFEKVIQSYQGKILLKVDLSDPNFDASKLPSEVQEADALVLLPDGGTDGNKTLENAIKIIKLNNGKKPILGANTLYLQQVLTQAKTATKSLFLQSEWHPKQCGAQDFAEQIRQYWGGDLNRRVALSYEAVQAIVQAIKNQDVGKPIDRKTIQQKLTETGIHPDKAASSDVLKGWKIIFKATGDREGIDTQPILTVKEHNQQLKFDLAKDIPCQ</sequence>
<dbReference type="Gene3D" id="3.40.50.2300">
    <property type="match status" value="2"/>
</dbReference>
<feature type="domain" description="CHAT" evidence="3">
    <location>
        <begin position="201"/>
        <end position="344"/>
    </location>
</feature>
<dbReference type="InterPro" id="IPR024983">
    <property type="entry name" value="CHAT_dom"/>
</dbReference>
<dbReference type="Proteomes" id="UP000658514">
    <property type="component" value="Unassembled WGS sequence"/>
</dbReference>
<evidence type="ECO:0000259" key="3">
    <source>
        <dbReference type="Pfam" id="PF12770"/>
    </source>
</evidence>
<gene>
    <name evidence="5" type="ORF">H6G24_11260</name>
</gene>
<comment type="caution">
    <text evidence="5">The sequence shown here is derived from an EMBL/GenBank/DDBJ whole genome shotgun (WGS) entry which is preliminary data.</text>
</comment>
<dbReference type="Pfam" id="PF12770">
    <property type="entry name" value="CHAT"/>
    <property type="match status" value="1"/>
</dbReference>
<protein>
    <submittedName>
        <fullName evidence="5">ABC transporter substrate-binding protein</fullName>
    </submittedName>
</protein>
<evidence type="ECO:0000256" key="1">
    <source>
        <dbReference type="ARBA" id="ARBA00010062"/>
    </source>
</evidence>
<keyword evidence="6" id="KW-1185">Reference proteome</keyword>
<dbReference type="PANTHER" id="PTHR30483">
    <property type="entry name" value="LEUCINE-SPECIFIC-BINDING PROTEIN"/>
    <property type="match status" value="1"/>
</dbReference>
<dbReference type="Pfam" id="PF13458">
    <property type="entry name" value="Peripla_BP_6"/>
    <property type="match status" value="1"/>
</dbReference>
<organism evidence="5 6">
    <name type="scientific">Calothrix parietina FACHB-288</name>
    <dbReference type="NCBI Taxonomy" id="2692896"/>
    <lineage>
        <taxon>Bacteria</taxon>
        <taxon>Bacillati</taxon>
        <taxon>Cyanobacteriota</taxon>
        <taxon>Cyanophyceae</taxon>
        <taxon>Nostocales</taxon>
        <taxon>Calotrichaceae</taxon>
        <taxon>Calothrix</taxon>
    </lineage>
</organism>
<name>A0ABR8A8U0_9CYAN</name>
<dbReference type="InterPro" id="IPR051010">
    <property type="entry name" value="BCAA_transport"/>
</dbReference>
<evidence type="ECO:0000259" key="4">
    <source>
        <dbReference type="Pfam" id="PF13458"/>
    </source>
</evidence>
<proteinExistence type="inferred from homology"/>